<dbReference type="PANTHER" id="PTHR30524">
    <property type="entry name" value="MANNITOL-1-PHOSPHATE 5-DEHYDROGENASE"/>
    <property type="match status" value="1"/>
</dbReference>
<dbReference type="InterPro" id="IPR013131">
    <property type="entry name" value="Mannitol_DH_N"/>
</dbReference>
<proteinExistence type="predicted"/>
<evidence type="ECO:0000313" key="7">
    <source>
        <dbReference type="Proteomes" id="UP000260025"/>
    </source>
</evidence>
<dbReference type="SUPFAM" id="SSF48179">
    <property type="entry name" value="6-phosphogluconate dehydrogenase C-terminal domain-like"/>
    <property type="match status" value="1"/>
</dbReference>
<dbReference type="Pfam" id="PF08125">
    <property type="entry name" value="Mannitol_dh_C"/>
    <property type="match status" value="1"/>
</dbReference>
<dbReference type="AlphaFoldDB" id="A0A3E2VZ74"/>
<dbReference type="Gene3D" id="3.40.50.720">
    <property type="entry name" value="NAD(P)-binding Rossmann-like Domain"/>
    <property type="match status" value="1"/>
</dbReference>
<feature type="domain" description="Mannitol dehydrogenase C-terminal" evidence="5">
    <location>
        <begin position="189"/>
        <end position="324"/>
    </location>
</feature>
<evidence type="ECO:0000256" key="1">
    <source>
        <dbReference type="ARBA" id="ARBA00023002"/>
    </source>
</evidence>
<evidence type="ECO:0000256" key="2">
    <source>
        <dbReference type="ARBA" id="ARBA00023027"/>
    </source>
</evidence>
<dbReference type="InterPro" id="IPR008927">
    <property type="entry name" value="6-PGluconate_DH-like_C_sf"/>
</dbReference>
<dbReference type="InterPro" id="IPR013118">
    <property type="entry name" value="Mannitol_DH_C"/>
</dbReference>
<accession>A0A3E2VZ74</accession>
<comment type="catalytic activity">
    <reaction evidence="3">
        <text>D-mannitol 1-phosphate + NAD(+) = beta-D-fructose 6-phosphate + NADH + H(+)</text>
        <dbReference type="Rhea" id="RHEA:19661"/>
        <dbReference type="ChEBI" id="CHEBI:15378"/>
        <dbReference type="ChEBI" id="CHEBI:57540"/>
        <dbReference type="ChEBI" id="CHEBI:57634"/>
        <dbReference type="ChEBI" id="CHEBI:57945"/>
        <dbReference type="ChEBI" id="CHEBI:61381"/>
        <dbReference type="EC" id="1.1.1.17"/>
    </reaction>
</comment>
<dbReference type="PANTHER" id="PTHR30524:SF0">
    <property type="entry name" value="ALTRONATE OXIDOREDUCTASE-RELATED"/>
    <property type="match status" value="1"/>
</dbReference>
<evidence type="ECO:0000259" key="4">
    <source>
        <dbReference type="Pfam" id="PF01232"/>
    </source>
</evidence>
<dbReference type="GO" id="GO:0019592">
    <property type="term" value="P:mannitol catabolic process"/>
    <property type="evidence" value="ECO:0007669"/>
    <property type="project" value="TreeGrafter"/>
</dbReference>
<dbReference type="InterPro" id="IPR013328">
    <property type="entry name" value="6PGD_dom2"/>
</dbReference>
<dbReference type="OrthoDB" id="271711at2"/>
<sequence length="349" mass="39966">MSKNVIIGAGLSGRGYLNRLLYLSKEETVFLDQDEHLIQQLQHNPSYTIRFGNEREPLNVDNYTAYTITDERAITAIERSDRIFISVGADHVAELLPFLQAALKQRARRSLDILVAENGIQPSSPLAVLRSDPRIHLSEAVIFCTTLGQRDSLDIFSENLDHLPYDSIALGHELSLYGFVQETHFSDLLERKIYTYNCISACIAYLGYEKGYTDYAEAANDDEISGKIERIADVINRCITAVYKVSLQEQREFSKMAIQKFQNRNIIDTVARNVRDVERKLKPEERIRKPLSLMQEQGEYSRELLEVLAAALRYGMKTKELSQDREKLVELYTQGMCEAWKQVVHSCCK</sequence>
<dbReference type="Pfam" id="PF01232">
    <property type="entry name" value="Mannitol_dh"/>
    <property type="match status" value="1"/>
</dbReference>
<gene>
    <name evidence="6" type="ORF">DXA38_07155</name>
</gene>
<evidence type="ECO:0000313" key="6">
    <source>
        <dbReference type="EMBL" id="RGC16803.1"/>
    </source>
</evidence>
<reference evidence="6 7" key="1">
    <citation type="submission" date="2018-08" db="EMBL/GenBank/DDBJ databases">
        <title>A genome reference for cultivated species of the human gut microbiota.</title>
        <authorList>
            <person name="Zou Y."/>
            <person name="Xue W."/>
            <person name="Luo G."/>
        </authorList>
    </citation>
    <scope>NUCLEOTIDE SEQUENCE [LARGE SCALE GENOMIC DNA]</scope>
    <source>
        <strain evidence="6 7">OF01-2LB</strain>
    </source>
</reference>
<keyword evidence="1" id="KW-0560">Oxidoreductase</keyword>
<dbReference type="Gene3D" id="1.10.1040.10">
    <property type="entry name" value="N-(1-d-carboxylethyl)-l-norvaline Dehydrogenase, domain 2"/>
    <property type="match status" value="1"/>
</dbReference>
<keyword evidence="2" id="KW-0520">NAD</keyword>
<organism evidence="6 7">
    <name type="scientific">Clostridium innocuum</name>
    <dbReference type="NCBI Taxonomy" id="1522"/>
    <lineage>
        <taxon>Bacteria</taxon>
        <taxon>Bacillati</taxon>
        <taxon>Bacillota</taxon>
        <taxon>Clostridia</taxon>
        <taxon>Eubacteriales</taxon>
        <taxon>Clostridiaceae</taxon>
        <taxon>Clostridium</taxon>
    </lineage>
</organism>
<dbReference type="GO" id="GO:0005829">
    <property type="term" value="C:cytosol"/>
    <property type="evidence" value="ECO:0007669"/>
    <property type="project" value="TreeGrafter"/>
</dbReference>
<evidence type="ECO:0000259" key="5">
    <source>
        <dbReference type="Pfam" id="PF08125"/>
    </source>
</evidence>
<comment type="caution">
    <text evidence="6">The sequence shown here is derived from an EMBL/GenBank/DDBJ whole genome shotgun (WGS) entry which is preliminary data.</text>
</comment>
<evidence type="ECO:0000256" key="3">
    <source>
        <dbReference type="ARBA" id="ARBA00048615"/>
    </source>
</evidence>
<protein>
    <submittedName>
        <fullName evidence="6">Mannitol-1-phosphate 5-dehydrogenase</fullName>
    </submittedName>
</protein>
<dbReference type="RefSeq" id="WP_117442562.1">
    <property type="nucleotide sequence ID" value="NZ_JAJFEN010000016.1"/>
</dbReference>
<feature type="domain" description="Mannitol dehydrogenase N-terminal" evidence="4">
    <location>
        <begin position="5"/>
        <end position="126"/>
    </location>
</feature>
<dbReference type="Proteomes" id="UP000260025">
    <property type="component" value="Unassembled WGS sequence"/>
</dbReference>
<dbReference type="GO" id="GO:0008926">
    <property type="term" value="F:mannitol-1-phosphate 5-dehydrogenase activity"/>
    <property type="evidence" value="ECO:0007669"/>
    <property type="project" value="UniProtKB-EC"/>
</dbReference>
<name>A0A3E2VZ74_CLOIN</name>
<dbReference type="EMBL" id="QVEV01000007">
    <property type="protein sequence ID" value="RGC16803.1"/>
    <property type="molecule type" value="Genomic_DNA"/>
</dbReference>